<dbReference type="Proteomes" id="UP001057402">
    <property type="component" value="Chromosome 1"/>
</dbReference>
<reference evidence="2" key="1">
    <citation type="journal article" date="2023" name="Front. Plant Sci.">
        <title>Chromosomal-level genome assembly of Melastoma candidum provides insights into trichome evolution.</title>
        <authorList>
            <person name="Zhong Y."/>
            <person name="Wu W."/>
            <person name="Sun C."/>
            <person name="Zou P."/>
            <person name="Liu Y."/>
            <person name="Dai S."/>
            <person name="Zhou R."/>
        </authorList>
    </citation>
    <scope>NUCLEOTIDE SEQUENCE [LARGE SCALE GENOMIC DNA]</scope>
</reference>
<sequence length="108" mass="11793">MSLGEYHLDLIVSYGAVPAIVPRDDGADLLGGHRMEAPGDGQQRSLFRGTRMMTCRAAGLTKNLSAPPIGGLQWGQQTSLFLVMIFVLFFSHIDMESIRSTFLVLTPP</sequence>
<name>A0ACB9SD06_9MYRT</name>
<comment type="caution">
    <text evidence="1">The sequence shown here is derived from an EMBL/GenBank/DDBJ whole genome shotgun (WGS) entry which is preliminary data.</text>
</comment>
<accession>A0ACB9SD06</accession>
<organism evidence="1 2">
    <name type="scientific">Melastoma candidum</name>
    <dbReference type="NCBI Taxonomy" id="119954"/>
    <lineage>
        <taxon>Eukaryota</taxon>
        <taxon>Viridiplantae</taxon>
        <taxon>Streptophyta</taxon>
        <taxon>Embryophyta</taxon>
        <taxon>Tracheophyta</taxon>
        <taxon>Spermatophyta</taxon>
        <taxon>Magnoliopsida</taxon>
        <taxon>eudicotyledons</taxon>
        <taxon>Gunneridae</taxon>
        <taxon>Pentapetalae</taxon>
        <taxon>rosids</taxon>
        <taxon>malvids</taxon>
        <taxon>Myrtales</taxon>
        <taxon>Melastomataceae</taxon>
        <taxon>Melastomatoideae</taxon>
        <taxon>Melastomateae</taxon>
        <taxon>Melastoma</taxon>
    </lineage>
</organism>
<gene>
    <name evidence="1" type="ORF">MLD38_001229</name>
</gene>
<dbReference type="EMBL" id="CM042880">
    <property type="protein sequence ID" value="KAI4388944.1"/>
    <property type="molecule type" value="Genomic_DNA"/>
</dbReference>
<proteinExistence type="predicted"/>
<keyword evidence="2" id="KW-1185">Reference proteome</keyword>
<evidence type="ECO:0000313" key="1">
    <source>
        <dbReference type="EMBL" id="KAI4388944.1"/>
    </source>
</evidence>
<protein>
    <submittedName>
        <fullName evidence="1">Uncharacterized protein</fullName>
    </submittedName>
</protein>
<evidence type="ECO:0000313" key="2">
    <source>
        <dbReference type="Proteomes" id="UP001057402"/>
    </source>
</evidence>